<sequence length="93" mass="10526">MTNDQNNQKDQSVQSLTDELDGLLNEAQTISKDIDETSESAEKEMDSIERDVNDSVGKLETIYSELDKAEEEAENELDKLMLKEAEDLANEEE</sequence>
<dbReference type="AlphaFoldDB" id="A0A1G2TF53"/>
<protein>
    <submittedName>
        <fullName evidence="2">Uncharacterized protein</fullName>
    </submittedName>
</protein>
<reference evidence="2 3" key="1">
    <citation type="journal article" date="2016" name="Nat. Commun.">
        <title>Thousands of microbial genomes shed light on interconnected biogeochemical processes in an aquifer system.</title>
        <authorList>
            <person name="Anantharaman K."/>
            <person name="Brown C.T."/>
            <person name="Hug L.A."/>
            <person name="Sharon I."/>
            <person name="Castelle C.J."/>
            <person name="Probst A.J."/>
            <person name="Thomas B.C."/>
            <person name="Singh A."/>
            <person name="Wilkins M.J."/>
            <person name="Karaoz U."/>
            <person name="Brodie E.L."/>
            <person name="Williams K.H."/>
            <person name="Hubbard S.S."/>
            <person name="Banfield J.F."/>
        </authorList>
    </citation>
    <scope>NUCLEOTIDE SEQUENCE [LARGE SCALE GENOMIC DNA]</scope>
</reference>
<feature type="region of interest" description="Disordered" evidence="1">
    <location>
        <begin position="1"/>
        <end position="52"/>
    </location>
</feature>
<organism evidence="2 3">
    <name type="scientific">Candidatus Zambryskibacteria bacterium RIFCSPHIGHO2_02_FULL_43_14</name>
    <dbReference type="NCBI Taxonomy" id="1802748"/>
    <lineage>
        <taxon>Bacteria</taxon>
        <taxon>Candidatus Zambryskiibacteriota</taxon>
    </lineage>
</organism>
<proteinExistence type="predicted"/>
<dbReference type="Proteomes" id="UP000178175">
    <property type="component" value="Unassembled WGS sequence"/>
</dbReference>
<accession>A0A1G2TF53</accession>
<evidence type="ECO:0000313" key="3">
    <source>
        <dbReference type="Proteomes" id="UP000178175"/>
    </source>
</evidence>
<gene>
    <name evidence="2" type="ORF">A3C70_02930</name>
</gene>
<evidence type="ECO:0000256" key="1">
    <source>
        <dbReference type="SAM" id="MobiDB-lite"/>
    </source>
</evidence>
<feature type="compositionally biased region" description="Basic and acidic residues" evidence="1">
    <location>
        <begin position="32"/>
        <end position="52"/>
    </location>
</feature>
<comment type="caution">
    <text evidence="2">The sequence shown here is derived from an EMBL/GenBank/DDBJ whole genome shotgun (WGS) entry which is preliminary data.</text>
</comment>
<feature type="compositionally biased region" description="Polar residues" evidence="1">
    <location>
        <begin position="1"/>
        <end position="17"/>
    </location>
</feature>
<name>A0A1G2TF53_9BACT</name>
<dbReference type="EMBL" id="MHVR01000014">
    <property type="protein sequence ID" value="OHA95935.1"/>
    <property type="molecule type" value="Genomic_DNA"/>
</dbReference>
<evidence type="ECO:0000313" key="2">
    <source>
        <dbReference type="EMBL" id="OHA95935.1"/>
    </source>
</evidence>